<accession>A0ACC2S5H8</accession>
<keyword evidence="2" id="KW-1185">Reference proteome</keyword>
<reference evidence="1" key="1">
    <citation type="submission" date="2022-04" db="EMBL/GenBank/DDBJ databases">
        <title>Genome of the entomopathogenic fungus Entomophthora muscae.</title>
        <authorList>
            <person name="Elya C."/>
            <person name="Lovett B.R."/>
            <person name="Lee E."/>
            <person name="Macias A.M."/>
            <person name="Hajek A.E."/>
            <person name="De Bivort B.L."/>
            <person name="Kasson M.T."/>
            <person name="De Fine Licht H.H."/>
            <person name="Stajich J.E."/>
        </authorList>
    </citation>
    <scope>NUCLEOTIDE SEQUENCE</scope>
    <source>
        <strain evidence="1">Berkeley</strain>
    </source>
</reference>
<comment type="caution">
    <text evidence="1">The sequence shown here is derived from an EMBL/GenBank/DDBJ whole genome shotgun (WGS) entry which is preliminary data.</text>
</comment>
<dbReference type="Proteomes" id="UP001165960">
    <property type="component" value="Unassembled WGS sequence"/>
</dbReference>
<proteinExistence type="predicted"/>
<gene>
    <name evidence="1" type="ORF">DSO57_1021135</name>
</gene>
<dbReference type="EMBL" id="QTSX02005781">
    <property type="protein sequence ID" value="KAJ9057590.1"/>
    <property type="molecule type" value="Genomic_DNA"/>
</dbReference>
<evidence type="ECO:0000313" key="1">
    <source>
        <dbReference type="EMBL" id="KAJ9057590.1"/>
    </source>
</evidence>
<protein>
    <submittedName>
        <fullName evidence="1">Uncharacterized protein</fullName>
    </submittedName>
</protein>
<name>A0ACC2S5H8_9FUNG</name>
<organism evidence="1 2">
    <name type="scientific">Entomophthora muscae</name>
    <dbReference type="NCBI Taxonomy" id="34485"/>
    <lineage>
        <taxon>Eukaryota</taxon>
        <taxon>Fungi</taxon>
        <taxon>Fungi incertae sedis</taxon>
        <taxon>Zoopagomycota</taxon>
        <taxon>Entomophthoromycotina</taxon>
        <taxon>Entomophthoromycetes</taxon>
        <taxon>Entomophthorales</taxon>
        <taxon>Entomophthoraceae</taxon>
        <taxon>Entomophthora</taxon>
    </lineage>
</organism>
<evidence type="ECO:0000313" key="2">
    <source>
        <dbReference type="Proteomes" id="UP001165960"/>
    </source>
</evidence>
<sequence>MVLTTGATSPTFTPFNTTFIGPACPLSAGKTSPTFSSSTLEEEISDPSAIPSALVIFLQPHILPITMETPTFEQVQETALVLVQGGSTAGTVGFKSKHYIGGPEYCFMMVNQDSSSLSIQDPSLPEVSSPSMKEDINDLPITPTVLNLASGPCLVAYPLGTPDLDQIISVALRLAQKRSHP</sequence>